<dbReference type="InterPro" id="IPR001460">
    <property type="entry name" value="PCN-bd_Tpept"/>
</dbReference>
<dbReference type="SUPFAM" id="SSF56601">
    <property type="entry name" value="beta-lactamase/transpeptidase-like"/>
    <property type="match status" value="1"/>
</dbReference>
<dbReference type="SUPFAM" id="SSF56519">
    <property type="entry name" value="Penicillin binding protein dimerisation domain"/>
    <property type="match status" value="1"/>
</dbReference>
<dbReference type="Gene3D" id="3.40.710.10">
    <property type="entry name" value="DD-peptidase/beta-lactamase superfamily"/>
    <property type="match status" value="1"/>
</dbReference>
<keyword evidence="1" id="KW-0472">Membrane</keyword>
<dbReference type="PANTHER" id="PTHR30627:SF24">
    <property type="entry name" value="PENICILLIN-BINDING PROTEIN 4B"/>
    <property type="match status" value="1"/>
</dbReference>
<feature type="transmembrane region" description="Helical" evidence="1">
    <location>
        <begin position="12"/>
        <end position="31"/>
    </location>
</feature>
<organism evidence="3 4">
    <name type="scientific">Ktedonospora formicarum</name>
    <dbReference type="NCBI Taxonomy" id="2778364"/>
    <lineage>
        <taxon>Bacteria</taxon>
        <taxon>Bacillati</taxon>
        <taxon>Chloroflexota</taxon>
        <taxon>Ktedonobacteria</taxon>
        <taxon>Ktedonobacterales</taxon>
        <taxon>Ktedonobacteraceae</taxon>
        <taxon>Ktedonospora</taxon>
    </lineage>
</organism>
<dbReference type="GO" id="GO:0046677">
    <property type="term" value="P:response to antibiotic"/>
    <property type="evidence" value="ECO:0007669"/>
    <property type="project" value="UniProtKB-KW"/>
</dbReference>
<sequence length="536" mass="59260">MYIEKHIRRLMQLFMVIFIATSAGLVYWQVIVANQVTANDRNQRRCLSYNMPERGRIFDRNGVLLADSRPDPNACGGYVRHYYEPSLAGLIGYYPGPNFPSLGLEAAYDDYLSGLIGLTSLDNQVNKTLHRAPVGDDLYLSIDVRIQRLVAQHFKDPIHIDSYNTFSTNRGSIIVMDPQTGQTLAMLSSPGYDPNKMVQTLSKNDQSYFERMTGDANQPLLFRPTQGLYAPGSTYKTMTLLAGIDSGTTSLERVYDPLYTHGPVVLGQHTLERHLSNLDPFTKDYHVSTNYGFAHSDNILFAKIGVDMGVDKWLEYNKRFYVGQSIPFDLPIAKSSVTRPDGTLEENMLVDNVFGQGVDFTTPMQIEMINNIAANNGQLMQPSLVSKIASRDGSPVQTFEPRKLGEQQVSQQAARDTRKAMFGVDQCGSGSLDGVDLNKSPWNIIAKTGSAELGGGKPAHSWLMTQAPYDWQHPEKLPALSILAMKENGGEGGYAVGPIVASIYNDIFNKGYVKADRPISASSSYCCTAKLLQIGC</sequence>
<dbReference type="PANTHER" id="PTHR30627">
    <property type="entry name" value="PEPTIDOGLYCAN D,D-TRANSPEPTIDASE"/>
    <property type="match status" value="1"/>
</dbReference>
<keyword evidence="1" id="KW-0812">Transmembrane</keyword>
<dbReference type="RefSeq" id="WP_220195855.1">
    <property type="nucleotide sequence ID" value="NZ_BNJF01000002.1"/>
</dbReference>
<dbReference type="Pfam" id="PF00905">
    <property type="entry name" value="Transpeptidase"/>
    <property type="match status" value="1"/>
</dbReference>
<dbReference type="InterPro" id="IPR012338">
    <property type="entry name" value="Beta-lactam/transpept-like"/>
</dbReference>
<dbReference type="GO" id="GO:0008800">
    <property type="term" value="F:beta-lactamase activity"/>
    <property type="evidence" value="ECO:0007669"/>
    <property type="project" value="UniProtKB-EC"/>
</dbReference>
<keyword evidence="3" id="KW-0132">Cell division</keyword>
<keyword evidence="1" id="KW-1133">Transmembrane helix</keyword>
<dbReference type="GO" id="GO:0051301">
    <property type="term" value="P:cell division"/>
    <property type="evidence" value="ECO:0007669"/>
    <property type="project" value="UniProtKB-KW"/>
</dbReference>
<proteinExistence type="predicted"/>
<dbReference type="InterPro" id="IPR050515">
    <property type="entry name" value="Beta-lactam/transpept"/>
</dbReference>
<comment type="caution">
    <text evidence="3">The sequence shown here is derived from an EMBL/GenBank/DDBJ whole genome shotgun (WGS) entry which is preliminary data.</text>
</comment>
<dbReference type="GO" id="GO:0071555">
    <property type="term" value="P:cell wall organization"/>
    <property type="evidence" value="ECO:0007669"/>
    <property type="project" value="TreeGrafter"/>
</dbReference>
<dbReference type="GO" id="GO:0008658">
    <property type="term" value="F:penicillin binding"/>
    <property type="evidence" value="ECO:0007669"/>
    <property type="project" value="InterPro"/>
</dbReference>
<feature type="domain" description="Penicillin-binding protein transpeptidase" evidence="2">
    <location>
        <begin position="171"/>
        <end position="503"/>
    </location>
</feature>
<keyword evidence="4" id="KW-1185">Reference proteome</keyword>
<evidence type="ECO:0000313" key="3">
    <source>
        <dbReference type="EMBL" id="GHO46480.1"/>
    </source>
</evidence>
<dbReference type="Gene3D" id="3.90.1310.10">
    <property type="entry name" value="Penicillin-binding protein 2a (Domain 2)"/>
    <property type="match status" value="1"/>
</dbReference>
<evidence type="ECO:0000259" key="2">
    <source>
        <dbReference type="Pfam" id="PF00905"/>
    </source>
</evidence>
<dbReference type="InterPro" id="IPR036138">
    <property type="entry name" value="PBP_dimer_sf"/>
</dbReference>
<evidence type="ECO:0000313" key="4">
    <source>
        <dbReference type="Proteomes" id="UP000612362"/>
    </source>
</evidence>
<reference evidence="3" key="1">
    <citation type="submission" date="2020-10" db="EMBL/GenBank/DDBJ databases">
        <title>Taxonomic study of unclassified bacteria belonging to the class Ktedonobacteria.</title>
        <authorList>
            <person name="Yabe S."/>
            <person name="Wang C.M."/>
            <person name="Zheng Y."/>
            <person name="Sakai Y."/>
            <person name="Cavaletti L."/>
            <person name="Monciardini P."/>
            <person name="Donadio S."/>
        </authorList>
    </citation>
    <scope>NUCLEOTIDE SEQUENCE</scope>
    <source>
        <strain evidence="3">SOSP1-1</strain>
    </source>
</reference>
<dbReference type="GO" id="GO:0005886">
    <property type="term" value="C:plasma membrane"/>
    <property type="evidence" value="ECO:0007669"/>
    <property type="project" value="TreeGrafter"/>
</dbReference>
<evidence type="ECO:0000256" key="1">
    <source>
        <dbReference type="SAM" id="Phobius"/>
    </source>
</evidence>
<dbReference type="EMBL" id="BNJF01000002">
    <property type="protein sequence ID" value="GHO46480.1"/>
    <property type="molecule type" value="Genomic_DNA"/>
</dbReference>
<accession>A0A8J3MSU3</accession>
<protein>
    <submittedName>
        <fullName evidence="3">Cell division protein FtsI</fullName>
    </submittedName>
</protein>
<name>A0A8J3MSU3_9CHLR</name>
<dbReference type="AlphaFoldDB" id="A0A8J3MSU3"/>
<dbReference type="Proteomes" id="UP000612362">
    <property type="component" value="Unassembled WGS sequence"/>
</dbReference>
<keyword evidence="3" id="KW-0131">Cell cycle</keyword>
<gene>
    <name evidence="3" type="ORF">KSX_46430</name>
</gene>